<dbReference type="PIRSF" id="PIRSF006250">
    <property type="entry name" value="NadC_ModD"/>
    <property type="match status" value="1"/>
</dbReference>
<dbReference type="InterPro" id="IPR027277">
    <property type="entry name" value="NadC/ModD"/>
</dbReference>
<evidence type="ECO:0000256" key="7">
    <source>
        <dbReference type="ARBA" id="ARBA00022676"/>
    </source>
</evidence>
<dbReference type="InterPro" id="IPR013785">
    <property type="entry name" value="Aldolase_TIM"/>
</dbReference>
<keyword evidence="7 12" id="KW-0328">Glycosyltransferase</keyword>
<comment type="subunit">
    <text evidence="4">Hexamer formed by 3 homodimers.</text>
</comment>
<feature type="binding site" evidence="13">
    <location>
        <position position="218"/>
    </location>
    <ligand>
        <name>substrate</name>
    </ligand>
</feature>
<dbReference type="UniPathway" id="UPA00253">
    <property type="reaction ID" value="UER00331"/>
</dbReference>
<dbReference type="PANTHER" id="PTHR32179">
    <property type="entry name" value="NICOTINATE-NUCLEOTIDE PYROPHOSPHORYLASE [CARBOXYLATING]"/>
    <property type="match status" value="1"/>
</dbReference>
<dbReference type="InterPro" id="IPR004393">
    <property type="entry name" value="NadC"/>
</dbReference>
<comment type="catalytic activity">
    <reaction evidence="10">
        <text>nicotinate beta-D-ribonucleotide + CO2 + diphosphate = quinolinate + 5-phospho-alpha-D-ribose 1-diphosphate + 2 H(+)</text>
        <dbReference type="Rhea" id="RHEA:12733"/>
        <dbReference type="ChEBI" id="CHEBI:15378"/>
        <dbReference type="ChEBI" id="CHEBI:16526"/>
        <dbReference type="ChEBI" id="CHEBI:29959"/>
        <dbReference type="ChEBI" id="CHEBI:33019"/>
        <dbReference type="ChEBI" id="CHEBI:57502"/>
        <dbReference type="ChEBI" id="CHEBI:58017"/>
        <dbReference type="EC" id="2.4.2.19"/>
    </reaction>
</comment>
<evidence type="ECO:0000313" key="16">
    <source>
        <dbReference type="EMBL" id="TWT87376.1"/>
    </source>
</evidence>
<evidence type="ECO:0000259" key="14">
    <source>
        <dbReference type="Pfam" id="PF01729"/>
    </source>
</evidence>
<dbReference type="FunFam" id="3.90.1170.20:FF:000001">
    <property type="entry name" value="Nicotinate-nucleotide diphosphorylase (Carboxylating)"/>
    <property type="match status" value="1"/>
</dbReference>
<dbReference type="GO" id="GO:0004514">
    <property type="term" value="F:nicotinate-nucleotide diphosphorylase (carboxylating) activity"/>
    <property type="evidence" value="ECO:0007669"/>
    <property type="project" value="UniProtKB-EC"/>
</dbReference>
<evidence type="ECO:0000256" key="4">
    <source>
        <dbReference type="ARBA" id="ARBA00011218"/>
    </source>
</evidence>
<dbReference type="Proteomes" id="UP000315440">
    <property type="component" value="Unassembled WGS sequence"/>
</dbReference>
<dbReference type="InterPro" id="IPR037128">
    <property type="entry name" value="Quinolinate_PRibosylTase_N_sf"/>
</dbReference>
<keyword evidence="6" id="KW-0662">Pyridine nucleotide biosynthesis</keyword>
<dbReference type="EC" id="2.4.2.19" evidence="5"/>
<feature type="binding site" evidence="13">
    <location>
        <begin position="270"/>
        <end position="272"/>
    </location>
    <ligand>
        <name>substrate</name>
    </ligand>
</feature>
<evidence type="ECO:0000256" key="9">
    <source>
        <dbReference type="ARBA" id="ARBA00033102"/>
    </source>
</evidence>
<comment type="caution">
    <text evidence="16">The sequence shown here is derived from an EMBL/GenBank/DDBJ whole genome shotgun (WGS) entry which is preliminary data.</text>
</comment>
<organism evidence="16 17">
    <name type="scientific">Pseudobythopirellula maris</name>
    <dbReference type="NCBI Taxonomy" id="2527991"/>
    <lineage>
        <taxon>Bacteria</taxon>
        <taxon>Pseudomonadati</taxon>
        <taxon>Planctomycetota</taxon>
        <taxon>Planctomycetia</taxon>
        <taxon>Pirellulales</taxon>
        <taxon>Lacipirellulaceae</taxon>
        <taxon>Pseudobythopirellula</taxon>
    </lineage>
</organism>
<dbReference type="Pfam" id="PF02749">
    <property type="entry name" value="QRPTase_N"/>
    <property type="match status" value="1"/>
</dbReference>
<dbReference type="Gene3D" id="3.90.1170.20">
    <property type="entry name" value="Quinolinate phosphoribosyl transferase, N-terminal domain"/>
    <property type="match status" value="1"/>
</dbReference>
<feature type="binding site" evidence="13">
    <location>
        <position position="177"/>
    </location>
    <ligand>
        <name>substrate</name>
    </ligand>
</feature>
<keyword evidence="8 12" id="KW-0808">Transferase</keyword>
<comment type="pathway">
    <text evidence="2">Cofactor biosynthesis; NAD(+) biosynthesis; nicotinate D-ribonucleotide from quinolinate: step 1/1.</text>
</comment>
<proteinExistence type="inferred from homology"/>
<dbReference type="CDD" id="cd01572">
    <property type="entry name" value="QPRTase"/>
    <property type="match status" value="1"/>
</dbReference>
<dbReference type="SUPFAM" id="SSF54675">
    <property type="entry name" value="Nicotinate/Quinolinate PRTase N-terminal domain-like"/>
    <property type="match status" value="1"/>
</dbReference>
<evidence type="ECO:0000256" key="2">
    <source>
        <dbReference type="ARBA" id="ARBA00004893"/>
    </source>
</evidence>
<evidence type="ECO:0000256" key="5">
    <source>
        <dbReference type="ARBA" id="ARBA00011944"/>
    </source>
</evidence>
<evidence type="ECO:0000256" key="8">
    <source>
        <dbReference type="ARBA" id="ARBA00022679"/>
    </source>
</evidence>
<dbReference type="InterPro" id="IPR036068">
    <property type="entry name" value="Nicotinate_pribotase-like_C"/>
</dbReference>
<feature type="domain" description="Quinolinate phosphoribosyl transferase N-terminal" evidence="15">
    <location>
        <begin position="35"/>
        <end position="120"/>
    </location>
</feature>
<accession>A0A5C5ZJE1</accession>
<dbReference type="PANTHER" id="PTHR32179:SF3">
    <property type="entry name" value="NICOTINATE-NUCLEOTIDE PYROPHOSPHORYLASE [CARBOXYLATING]"/>
    <property type="match status" value="1"/>
</dbReference>
<evidence type="ECO:0000256" key="12">
    <source>
        <dbReference type="PIRNR" id="PIRNR006250"/>
    </source>
</evidence>
<keyword evidence="17" id="KW-1185">Reference proteome</keyword>
<feature type="binding site" evidence="13">
    <location>
        <position position="110"/>
    </location>
    <ligand>
        <name>substrate</name>
    </ligand>
</feature>
<feature type="binding site" evidence="13">
    <location>
        <begin position="291"/>
        <end position="293"/>
    </location>
    <ligand>
        <name>substrate</name>
    </ligand>
</feature>
<dbReference type="GO" id="GO:0009435">
    <property type="term" value="P:NAD+ biosynthetic process"/>
    <property type="evidence" value="ECO:0007669"/>
    <property type="project" value="UniProtKB-UniPathway"/>
</dbReference>
<comment type="function">
    <text evidence="1">Involved in the catabolism of quinolinic acid (QA).</text>
</comment>
<dbReference type="SUPFAM" id="SSF51690">
    <property type="entry name" value="Nicotinate/Quinolinate PRTase C-terminal domain-like"/>
    <property type="match status" value="1"/>
</dbReference>
<dbReference type="OrthoDB" id="9782546at2"/>
<dbReference type="GO" id="GO:0034213">
    <property type="term" value="P:quinolinate catabolic process"/>
    <property type="evidence" value="ECO:0007669"/>
    <property type="project" value="TreeGrafter"/>
</dbReference>
<dbReference type="InterPro" id="IPR002638">
    <property type="entry name" value="Quinolinate_PRibosylTrfase_C"/>
</dbReference>
<feature type="binding site" evidence="13">
    <location>
        <position position="239"/>
    </location>
    <ligand>
        <name>substrate</name>
    </ligand>
</feature>
<dbReference type="EMBL" id="SJPQ01000003">
    <property type="protein sequence ID" value="TWT87376.1"/>
    <property type="molecule type" value="Genomic_DNA"/>
</dbReference>
<comment type="similarity">
    <text evidence="3 12">Belongs to the NadC/ModD family.</text>
</comment>
<evidence type="ECO:0000256" key="6">
    <source>
        <dbReference type="ARBA" id="ARBA00022642"/>
    </source>
</evidence>
<dbReference type="Pfam" id="PF01729">
    <property type="entry name" value="QRPTase_C"/>
    <property type="match status" value="1"/>
</dbReference>
<feature type="domain" description="Quinolinate phosphoribosyl transferase C-terminal" evidence="14">
    <location>
        <begin position="122"/>
        <end position="306"/>
    </location>
</feature>
<evidence type="ECO:0000259" key="15">
    <source>
        <dbReference type="Pfam" id="PF02749"/>
    </source>
</evidence>
<gene>
    <name evidence="16" type="primary">nadC</name>
    <name evidence="16" type="ORF">Mal64_29150</name>
</gene>
<evidence type="ECO:0000313" key="17">
    <source>
        <dbReference type="Proteomes" id="UP000315440"/>
    </source>
</evidence>
<feature type="binding site" evidence="13">
    <location>
        <position position="167"/>
    </location>
    <ligand>
        <name>substrate</name>
    </ligand>
</feature>
<evidence type="ECO:0000256" key="11">
    <source>
        <dbReference type="ARBA" id="ARBA00069173"/>
    </source>
</evidence>
<evidence type="ECO:0000256" key="1">
    <source>
        <dbReference type="ARBA" id="ARBA00003237"/>
    </source>
</evidence>
<evidence type="ECO:0000256" key="3">
    <source>
        <dbReference type="ARBA" id="ARBA00009400"/>
    </source>
</evidence>
<sequence>MPADFTPVSWDDALADDLRQLVRLALDEDLEGQRDWTTASLVGEATPSAADVVSRQHGVFVGERIAAAVFAAAGAGAECEALAHDGDLVEPGQAVLRLTGLARDLLTCERTVLNFLGRLSGVASLAKQYADAIAGTTARVYDTRKTLPGWRRLDKYAVRMGGGSNHRTGLYDAVMIKDNHLAHAEGLDLSPAGALERSRAECARLDPAAAGRLVYEIEVDSLDQLRDALMADPDVVLLDNMSNEQLSKAVAIRNERSSEGASHRAVLEASGGVNLNTIAGIARTGVDRISVGALTHSAPVLDLGLDWKP</sequence>
<reference evidence="16 17" key="1">
    <citation type="submission" date="2019-02" db="EMBL/GenBank/DDBJ databases">
        <title>Deep-cultivation of Planctomycetes and their phenomic and genomic characterization uncovers novel biology.</title>
        <authorList>
            <person name="Wiegand S."/>
            <person name="Jogler M."/>
            <person name="Boedeker C."/>
            <person name="Pinto D."/>
            <person name="Vollmers J."/>
            <person name="Rivas-Marin E."/>
            <person name="Kohn T."/>
            <person name="Peeters S.H."/>
            <person name="Heuer A."/>
            <person name="Rast P."/>
            <person name="Oberbeckmann S."/>
            <person name="Bunk B."/>
            <person name="Jeske O."/>
            <person name="Meyerdierks A."/>
            <person name="Storesund J.E."/>
            <person name="Kallscheuer N."/>
            <person name="Luecker S."/>
            <person name="Lage O.M."/>
            <person name="Pohl T."/>
            <person name="Merkel B.J."/>
            <person name="Hornburger P."/>
            <person name="Mueller R.-W."/>
            <person name="Bruemmer F."/>
            <person name="Labrenz M."/>
            <person name="Spormann A.M."/>
            <person name="Op Den Camp H."/>
            <person name="Overmann J."/>
            <person name="Amann R."/>
            <person name="Jetten M.S.M."/>
            <person name="Mascher T."/>
            <person name="Medema M.H."/>
            <person name="Devos D.P."/>
            <person name="Kaster A.-K."/>
            <person name="Ovreas L."/>
            <person name="Rohde M."/>
            <person name="Galperin M.Y."/>
            <person name="Jogler C."/>
        </authorList>
    </citation>
    <scope>NUCLEOTIDE SEQUENCE [LARGE SCALE GENOMIC DNA]</scope>
    <source>
        <strain evidence="16 17">Mal64</strain>
    </source>
</reference>
<dbReference type="InterPro" id="IPR022412">
    <property type="entry name" value="Quinolinate_PRibosylTrfase_N"/>
</dbReference>
<name>A0A5C5ZJE1_9BACT</name>
<dbReference type="NCBIfam" id="TIGR00078">
    <property type="entry name" value="nadC"/>
    <property type="match status" value="1"/>
</dbReference>
<feature type="binding site" evidence="13">
    <location>
        <begin position="143"/>
        <end position="145"/>
    </location>
    <ligand>
        <name>substrate</name>
    </ligand>
</feature>
<dbReference type="RefSeq" id="WP_146401456.1">
    <property type="nucleotide sequence ID" value="NZ_SJPQ01000003.1"/>
</dbReference>
<dbReference type="FunFam" id="3.20.20.70:FF:000030">
    <property type="entry name" value="Nicotinate-nucleotide pyrophosphorylase, carboxylating"/>
    <property type="match status" value="1"/>
</dbReference>
<dbReference type="AlphaFoldDB" id="A0A5C5ZJE1"/>
<protein>
    <recommendedName>
        <fullName evidence="11">Probable nicotinate-nucleotide pyrophosphorylase [carboxylating]</fullName>
        <ecNumber evidence="5">2.4.2.19</ecNumber>
    </recommendedName>
    <alternativeName>
        <fullName evidence="9">Quinolinate phosphoribosyltransferase [decarboxylating]</fullName>
    </alternativeName>
</protein>
<evidence type="ECO:0000256" key="13">
    <source>
        <dbReference type="PIRSR" id="PIRSR006250-1"/>
    </source>
</evidence>
<evidence type="ECO:0000256" key="10">
    <source>
        <dbReference type="ARBA" id="ARBA00047445"/>
    </source>
</evidence>
<dbReference type="GO" id="GO:0005737">
    <property type="term" value="C:cytoplasm"/>
    <property type="evidence" value="ECO:0007669"/>
    <property type="project" value="TreeGrafter"/>
</dbReference>
<dbReference type="Gene3D" id="3.20.20.70">
    <property type="entry name" value="Aldolase class I"/>
    <property type="match status" value="1"/>
</dbReference>